<evidence type="ECO:0000256" key="1">
    <source>
        <dbReference type="ARBA" id="ARBA00001970"/>
    </source>
</evidence>
<feature type="signal peptide" evidence="23">
    <location>
        <begin position="1"/>
        <end position="25"/>
    </location>
</feature>
<dbReference type="PROSITE" id="PS50855">
    <property type="entry name" value="COX1"/>
    <property type="match status" value="1"/>
</dbReference>
<keyword evidence="6 20" id="KW-0813">Transport</keyword>
<feature type="binding site" description="axial binding residue" evidence="19">
    <location>
        <position position="413"/>
    </location>
    <ligand>
        <name>heme b</name>
        <dbReference type="ChEBI" id="CHEBI:60344"/>
        <label>2; high-spin</label>
    </ligand>
    <ligandPart>
        <name>Fe</name>
        <dbReference type="ChEBI" id="CHEBI:18248"/>
    </ligandPart>
</feature>
<feature type="transmembrane region" description="Helical" evidence="22">
    <location>
        <begin position="502"/>
        <end position="524"/>
    </location>
</feature>
<evidence type="ECO:0000313" key="26">
    <source>
        <dbReference type="Proteomes" id="UP000571950"/>
    </source>
</evidence>
<keyword evidence="14 22" id="KW-1133">Transmembrane helix</keyword>
<comment type="subcellular location">
    <subcellularLocation>
        <location evidence="2">Cell membrane</location>
        <topology evidence="2">Multi-pass membrane protein</topology>
    </subcellularLocation>
</comment>
<sequence>MEGLLIRSGAWLAIACLAVVATALAADSAFAVQMAIVAFAALIAMGVGMAQADYSAFGATTAAATGSKAEPETGYYDDVLRWGVIATVFWGLAGLLAGVYIALQLAFPALNLGLEYTSFGRLRPLHTSAVIFAFGGNALIASSFWVVQRTCRARLFAPALARFVFWGYQLFIVLAATGYLLGVTGGKEYAEPEWYVDLWLTVVWVCYLIVYLGTIVKRHEPHIYVANWFYLSFIVTIAMLHVVNNLAMPVSIVGSKSYAAFAGVQDALTQWWYGHNAVGFFLTAGFLGMMYYFVPKQAERPVYSYRLSIVHFWSLIFLYIWAGPHHLHYTALPDWAQTLGMVFSIMLWMPSWGGMINGLMTLSGAWDKIRTDPIIRMMVLALAFYGMSTFEGPMMSVKSVNSLSHYTDWTIGHVHSGALGWNGMITFAVIYFMTPRLWGRQRLYSLRMVNWHFWCATIGIVLYAASMWVAGIMQGLMWREYGADGYLVYAFADVVAAMQPYYLIRASGGLLYLTGAVFMAWNVAQTIRGRLREEAPLDDATYDAAADRPLTRTEPAIAPAPLAAAAE</sequence>
<dbReference type="GO" id="GO:0005886">
    <property type="term" value="C:plasma membrane"/>
    <property type="evidence" value="ECO:0007669"/>
    <property type="project" value="UniProtKB-SubCell"/>
</dbReference>
<feature type="chain" id="PRO_5030696748" description="cytochrome-c oxidase" evidence="23">
    <location>
        <begin position="26"/>
        <end position="567"/>
    </location>
</feature>
<feature type="compositionally biased region" description="Low complexity" evidence="21">
    <location>
        <begin position="555"/>
        <end position="567"/>
    </location>
</feature>
<dbReference type="CDD" id="cd01661">
    <property type="entry name" value="cbb3_Oxidase_I"/>
    <property type="match status" value="1"/>
</dbReference>
<dbReference type="PANTHER" id="PTHR10422:SF29">
    <property type="entry name" value="CYTOCHROME C OXIDASE SUBUNIT 1 HOMOLOG, BACTEROID"/>
    <property type="match status" value="1"/>
</dbReference>
<feature type="transmembrane region" description="Helical" evidence="22">
    <location>
        <begin position="272"/>
        <end position="293"/>
    </location>
</feature>
<feature type="transmembrane region" description="Helical" evidence="22">
    <location>
        <begin position="410"/>
        <end position="432"/>
    </location>
</feature>
<evidence type="ECO:0000256" key="4">
    <source>
        <dbReference type="ARBA" id="ARBA00009578"/>
    </source>
</evidence>
<dbReference type="InterPro" id="IPR023616">
    <property type="entry name" value="Cyt_c_oxase-like_su1_dom"/>
</dbReference>
<proteinExistence type="inferred from homology"/>
<evidence type="ECO:0000256" key="13">
    <source>
        <dbReference type="ARBA" id="ARBA00022982"/>
    </source>
</evidence>
<dbReference type="InterPro" id="IPR023615">
    <property type="entry name" value="Cyt_c_Oxase_su1_BS"/>
</dbReference>
<comment type="cofactor">
    <cofactor evidence="19">
        <name>heme</name>
        <dbReference type="ChEBI" id="CHEBI:30413"/>
    </cofactor>
    <text evidence="19">Binds 2 heme groups per subunit, denoted as high- and low-spin.</text>
</comment>
<evidence type="ECO:0000256" key="15">
    <source>
        <dbReference type="ARBA" id="ARBA00023004"/>
    </source>
</evidence>
<feature type="domain" description="Cytochrome oxidase subunit I profile" evidence="24">
    <location>
        <begin position="84"/>
        <end position="552"/>
    </location>
</feature>
<evidence type="ECO:0000256" key="22">
    <source>
        <dbReference type="SAM" id="Phobius"/>
    </source>
</evidence>
<dbReference type="GO" id="GO:0004129">
    <property type="term" value="F:cytochrome-c oxidase activity"/>
    <property type="evidence" value="ECO:0007669"/>
    <property type="project" value="UniProtKB-EC"/>
</dbReference>
<name>A0A7W6FQA6_9SPHN</name>
<dbReference type="Proteomes" id="UP000571950">
    <property type="component" value="Unassembled WGS sequence"/>
</dbReference>
<dbReference type="RefSeq" id="WP_188072226.1">
    <property type="nucleotide sequence ID" value="NZ_BSPS01000114.1"/>
</dbReference>
<dbReference type="NCBIfam" id="TIGR00780">
    <property type="entry name" value="ccoN"/>
    <property type="match status" value="1"/>
</dbReference>
<comment type="pathway">
    <text evidence="3">Energy metabolism; oxidative phosphorylation.</text>
</comment>
<evidence type="ECO:0000256" key="9">
    <source>
        <dbReference type="ARBA" id="ARBA00022660"/>
    </source>
</evidence>
<comment type="cofactor">
    <cofactor evidence="19">
        <name>Cu(2+)</name>
        <dbReference type="ChEBI" id="CHEBI:29036"/>
    </cofactor>
    <text evidence="19">Binds 1 copper ion per subunit, denoted as copper B.</text>
</comment>
<evidence type="ECO:0000256" key="18">
    <source>
        <dbReference type="ARBA" id="ARBA00047816"/>
    </source>
</evidence>
<evidence type="ECO:0000256" key="3">
    <source>
        <dbReference type="ARBA" id="ARBA00004673"/>
    </source>
</evidence>
<feature type="transmembrane region" description="Helical" evidence="22">
    <location>
        <begin position="79"/>
        <end position="107"/>
    </location>
</feature>
<dbReference type="Pfam" id="PF00115">
    <property type="entry name" value="COX1"/>
    <property type="match status" value="1"/>
</dbReference>
<organism evidence="25 26">
    <name type="scientific">Sphingobium jiangsuense</name>
    <dbReference type="NCBI Taxonomy" id="870476"/>
    <lineage>
        <taxon>Bacteria</taxon>
        <taxon>Pseudomonadati</taxon>
        <taxon>Pseudomonadota</taxon>
        <taxon>Alphaproteobacteria</taxon>
        <taxon>Sphingomonadales</taxon>
        <taxon>Sphingomonadaceae</taxon>
        <taxon>Sphingobium</taxon>
    </lineage>
</organism>
<dbReference type="PANTHER" id="PTHR10422">
    <property type="entry name" value="CYTOCHROME C OXIDASE SUBUNIT 1"/>
    <property type="match status" value="1"/>
</dbReference>
<evidence type="ECO:0000256" key="8">
    <source>
        <dbReference type="ARBA" id="ARBA00022617"/>
    </source>
</evidence>
<evidence type="ECO:0000256" key="11">
    <source>
        <dbReference type="ARBA" id="ARBA00022723"/>
    </source>
</evidence>
<feature type="transmembrane region" description="Helical" evidence="22">
    <location>
        <begin position="194"/>
        <end position="216"/>
    </location>
</feature>
<accession>A0A7W6FQA6</accession>
<evidence type="ECO:0000256" key="14">
    <source>
        <dbReference type="ARBA" id="ARBA00022989"/>
    </source>
</evidence>
<keyword evidence="13 20" id="KW-0249">Electron transport</keyword>
<keyword evidence="11 19" id="KW-0479">Metal-binding</keyword>
<feature type="binding site" evidence="19">
    <location>
        <position position="325"/>
    </location>
    <ligand>
        <name>Cu cation</name>
        <dbReference type="ChEBI" id="CHEBI:23378"/>
        <label>B</label>
    </ligand>
</feature>
<dbReference type="GO" id="GO:0022904">
    <property type="term" value="P:respiratory electron transport chain"/>
    <property type="evidence" value="ECO:0007669"/>
    <property type="project" value="TreeGrafter"/>
</dbReference>
<feature type="transmembrane region" description="Helical" evidence="22">
    <location>
        <begin position="127"/>
        <end position="147"/>
    </location>
</feature>
<feature type="binding site" evidence="19">
    <location>
        <position position="275"/>
    </location>
    <ligand>
        <name>Cu cation</name>
        <dbReference type="ChEBI" id="CHEBI:23378"/>
        <label>B</label>
    </ligand>
</feature>
<evidence type="ECO:0000256" key="23">
    <source>
        <dbReference type="SAM" id="SignalP"/>
    </source>
</evidence>
<comment type="cofactor">
    <cofactor evidence="1">
        <name>heme b</name>
        <dbReference type="ChEBI" id="CHEBI:60344"/>
    </cofactor>
</comment>
<feature type="binding site" description="axial binding residue" evidence="19">
    <location>
        <position position="415"/>
    </location>
    <ligand>
        <name>heme b</name>
        <dbReference type="ChEBI" id="CHEBI:60344"/>
        <label>1; low-spin</label>
    </ligand>
    <ligandPart>
        <name>Fe</name>
        <dbReference type="ChEBI" id="CHEBI:18248"/>
    </ligandPart>
</feature>
<evidence type="ECO:0000313" key="25">
    <source>
        <dbReference type="EMBL" id="MBB3926713.1"/>
    </source>
</evidence>
<dbReference type="SUPFAM" id="SSF81442">
    <property type="entry name" value="Cytochrome c oxidase subunit I-like"/>
    <property type="match status" value="1"/>
</dbReference>
<feature type="transmembrane region" description="Helical" evidence="22">
    <location>
        <begin position="228"/>
        <end position="252"/>
    </location>
</feature>
<keyword evidence="15 19" id="KW-0408">Iron</keyword>
<feature type="transmembrane region" description="Helical" evidence="22">
    <location>
        <begin position="374"/>
        <end position="390"/>
    </location>
</feature>
<feature type="transmembrane region" description="Helical" evidence="22">
    <location>
        <begin position="453"/>
        <end position="477"/>
    </location>
</feature>
<dbReference type="EC" id="7.1.1.9" evidence="5"/>
<keyword evidence="10 20" id="KW-0812">Transmembrane</keyword>
<evidence type="ECO:0000256" key="20">
    <source>
        <dbReference type="RuleBase" id="RU000370"/>
    </source>
</evidence>
<dbReference type="FunFam" id="1.20.210.10:FF:000005">
    <property type="entry name" value="Cytochrome c oxidase, cbb3-type, subunit I"/>
    <property type="match status" value="1"/>
</dbReference>
<evidence type="ECO:0000256" key="17">
    <source>
        <dbReference type="ARBA" id="ARBA00023136"/>
    </source>
</evidence>
<dbReference type="InterPro" id="IPR036927">
    <property type="entry name" value="Cyt_c_oxase-like_su1_sf"/>
</dbReference>
<keyword evidence="23" id="KW-0732">Signal</keyword>
<evidence type="ECO:0000256" key="2">
    <source>
        <dbReference type="ARBA" id="ARBA00004651"/>
    </source>
</evidence>
<dbReference type="InterPro" id="IPR000883">
    <property type="entry name" value="Cyt_C_Oxase_1"/>
</dbReference>
<feature type="region of interest" description="Disordered" evidence="21">
    <location>
        <begin position="546"/>
        <end position="567"/>
    </location>
</feature>
<evidence type="ECO:0000256" key="21">
    <source>
        <dbReference type="SAM" id="MobiDB-lite"/>
    </source>
</evidence>
<dbReference type="PROSITE" id="PS00077">
    <property type="entry name" value="COX1_CUB"/>
    <property type="match status" value="1"/>
</dbReference>
<feature type="binding site" evidence="19">
    <location>
        <position position="326"/>
    </location>
    <ligand>
        <name>Cu cation</name>
        <dbReference type="ChEBI" id="CHEBI:23378"/>
        <label>B</label>
    </ligand>
</feature>
<evidence type="ECO:0000259" key="24">
    <source>
        <dbReference type="PROSITE" id="PS50855"/>
    </source>
</evidence>
<protein>
    <recommendedName>
        <fullName evidence="5">cytochrome-c oxidase</fullName>
        <ecNumber evidence="5">7.1.1.9</ecNumber>
    </recommendedName>
</protein>
<feature type="transmembrane region" description="Helical" evidence="22">
    <location>
        <begin position="35"/>
        <end position="58"/>
    </location>
</feature>
<keyword evidence="26" id="KW-1185">Reference proteome</keyword>
<reference evidence="25 26" key="1">
    <citation type="submission" date="2020-08" db="EMBL/GenBank/DDBJ databases">
        <title>Genomic Encyclopedia of Type Strains, Phase IV (KMG-IV): sequencing the most valuable type-strain genomes for metagenomic binning, comparative biology and taxonomic classification.</title>
        <authorList>
            <person name="Goeker M."/>
        </authorList>
    </citation>
    <scope>NUCLEOTIDE SEQUENCE [LARGE SCALE GENOMIC DNA]</scope>
    <source>
        <strain evidence="25 26">DSM 26189</strain>
    </source>
</reference>
<evidence type="ECO:0000256" key="12">
    <source>
        <dbReference type="ARBA" id="ARBA00022967"/>
    </source>
</evidence>
<dbReference type="AlphaFoldDB" id="A0A7W6FQA6"/>
<keyword evidence="8 19" id="KW-0349">Heme</keyword>
<feature type="transmembrane region" description="Helical" evidence="22">
    <location>
        <begin position="305"/>
        <end position="322"/>
    </location>
</feature>
<dbReference type="EMBL" id="JACIDT010000008">
    <property type="protein sequence ID" value="MBB3926713.1"/>
    <property type="molecule type" value="Genomic_DNA"/>
</dbReference>
<keyword evidence="9 20" id="KW-0679">Respiratory chain</keyword>
<comment type="similarity">
    <text evidence="4 20">Belongs to the heme-copper respiratory oxidase family.</text>
</comment>
<comment type="caution">
    <text evidence="25">The sequence shown here is derived from an EMBL/GenBank/DDBJ whole genome shotgun (WGS) entry which is preliminary data.</text>
</comment>
<dbReference type="GO" id="GO:0006119">
    <property type="term" value="P:oxidative phosphorylation"/>
    <property type="evidence" value="ECO:0007669"/>
    <property type="project" value="UniProtKB-UniPathway"/>
</dbReference>
<dbReference type="GO" id="GO:0046872">
    <property type="term" value="F:metal ion binding"/>
    <property type="evidence" value="ECO:0007669"/>
    <property type="project" value="UniProtKB-KW"/>
</dbReference>
<keyword evidence="7" id="KW-1003">Cell membrane</keyword>
<feature type="transmembrane region" description="Helical" evidence="22">
    <location>
        <begin position="159"/>
        <end position="182"/>
    </location>
</feature>
<gene>
    <name evidence="25" type="ORF">GGR43_002436</name>
</gene>
<keyword evidence="17 22" id="KW-0472">Membrane</keyword>
<comment type="catalytic activity">
    <reaction evidence="18">
        <text>4 Fe(II)-[cytochrome c] + O2 + 8 H(+)(in) = 4 Fe(III)-[cytochrome c] + 2 H2O + 4 H(+)(out)</text>
        <dbReference type="Rhea" id="RHEA:11436"/>
        <dbReference type="Rhea" id="RHEA-COMP:10350"/>
        <dbReference type="Rhea" id="RHEA-COMP:14399"/>
        <dbReference type="ChEBI" id="CHEBI:15377"/>
        <dbReference type="ChEBI" id="CHEBI:15378"/>
        <dbReference type="ChEBI" id="CHEBI:15379"/>
        <dbReference type="ChEBI" id="CHEBI:29033"/>
        <dbReference type="ChEBI" id="CHEBI:29034"/>
        <dbReference type="EC" id="7.1.1.9"/>
    </reaction>
</comment>
<feature type="binding site" description="axial binding residue" evidence="19">
    <location>
        <position position="126"/>
    </location>
    <ligand>
        <name>heme b</name>
        <dbReference type="ChEBI" id="CHEBI:60344"/>
        <label>1; low-spin</label>
    </ligand>
    <ligandPart>
        <name>Fe</name>
        <dbReference type="ChEBI" id="CHEBI:18248"/>
    </ligandPart>
</feature>
<evidence type="ECO:0000256" key="19">
    <source>
        <dbReference type="PIRSR" id="PIRSR604677-50"/>
    </source>
</evidence>
<evidence type="ECO:0000256" key="6">
    <source>
        <dbReference type="ARBA" id="ARBA00022448"/>
    </source>
</evidence>
<dbReference type="InterPro" id="IPR004677">
    <property type="entry name" value="Cyt_c_oxidase_cbb3_su1"/>
</dbReference>
<dbReference type="UniPathway" id="UPA00705"/>
<dbReference type="GO" id="GO:0020037">
    <property type="term" value="F:heme binding"/>
    <property type="evidence" value="ECO:0007669"/>
    <property type="project" value="InterPro"/>
</dbReference>
<keyword evidence="12" id="KW-1278">Translocase</keyword>
<evidence type="ECO:0000256" key="5">
    <source>
        <dbReference type="ARBA" id="ARBA00012949"/>
    </source>
</evidence>
<keyword evidence="16" id="KW-0186">Copper</keyword>
<dbReference type="GO" id="GO:0015990">
    <property type="term" value="P:electron transport coupled proton transport"/>
    <property type="evidence" value="ECO:0007669"/>
    <property type="project" value="TreeGrafter"/>
</dbReference>
<feature type="transmembrane region" description="Helical" evidence="22">
    <location>
        <begin position="342"/>
        <end position="362"/>
    </location>
</feature>
<evidence type="ECO:0000256" key="16">
    <source>
        <dbReference type="ARBA" id="ARBA00023008"/>
    </source>
</evidence>
<dbReference type="Gene3D" id="1.20.210.10">
    <property type="entry name" value="Cytochrome c oxidase-like, subunit I domain"/>
    <property type="match status" value="1"/>
</dbReference>
<evidence type="ECO:0000256" key="7">
    <source>
        <dbReference type="ARBA" id="ARBA00022475"/>
    </source>
</evidence>
<evidence type="ECO:0000256" key="10">
    <source>
        <dbReference type="ARBA" id="ARBA00022692"/>
    </source>
</evidence>